<dbReference type="InterPro" id="IPR027417">
    <property type="entry name" value="P-loop_NTPase"/>
</dbReference>
<dbReference type="Pfam" id="PF00005">
    <property type="entry name" value="ABC_tran"/>
    <property type="match status" value="1"/>
</dbReference>
<keyword evidence="8" id="KW-1278">Translocase</keyword>
<protein>
    <submittedName>
        <fullName evidence="11">ATP-binding cassette domain-containing protein</fullName>
    </submittedName>
</protein>
<evidence type="ECO:0000313" key="11">
    <source>
        <dbReference type="EMBL" id="MFD1798956.1"/>
    </source>
</evidence>
<evidence type="ECO:0000313" key="12">
    <source>
        <dbReference type="Proteomes" id="UP001597285"/>
    </source>
</evidence>
<dbReference type="InterPro" id="IPR003593">
    <property type="entry name" value="AAA+_ATPase"/>
</dbReference>
<dbReference type="PANTHER" id="PTHR43423:SF12">
    <property type="entry name" value="IRON EXPORT ATP-BINDING PROTEIN FETA-RELATED"/>
    <property type="match status" value="1"/>
</dbReference>
<evidence type="ECO:0000256" key="5">
    <source>
        <dbReference type="ARBA" id="ARBA00022592"/>
    </source>
</evidence>
<dbReference type="SMART" id="SM00382">
    <property type="entry name" value="AAA"/>
    <property type="match status" value="1"/>
</dbReference>
<dbReference type="Proteomes" id="UP001597285">
    <property type="component" value="Unassembled WGS sequence"/>
</dbReference>
<dbReference type="InterPro" id="IPR017871">
    <property type="entry name" value="ABC_transporter-like_CS"/>
</dbReference>
<evidence type="ECO:0000256" key="1">
    <source>
        <dbReference type="ARBA" id="ARBA00004202"/>
    </source>
</evidence>
<comment type="caution">
    <text evidence="11">The sequence shown here is derived from an EMBL/GenBank/DDBJ whole genome shotgun (WGS) entry which is preliminary data.</text>
</comment>
<dbReference type="RefSeq" id="WP_058919346.1">
    <property type="nucleotide sequence ID" value="NZ_JBHSQC010000015.1"/>
</dbReference>
<gene>
    <name evidence="11" type="ORF">ACFSBK_03645</name>
</gene>
<dbReference type="PROSITE" id="PS50893">
    <property type="entry name" value="ABC_TRANSPORTER_2"/>
    <property type="match status" value="1"/>
</dbReference>
<evidence type="ECO:0000256" key="7">
    <source>
        <dbReference type="ARBA" id="ARBA00022840"/>
    </source>
</evidence>
<dbReference type="InterPro" id="IPR003439">
    <property type="entry name" value="ABC_transporter-like_ATP-bd"/>
</dbReference>
<keyword evidence="6" id="KW-0547">Nucleotide-binding</keyword>
<dbReference type="CDD" id="cd03225">
    <property type="entry name" value="ABC_cobalt_CbiO_domain1"/>
    <property type="match status" value="1"/>
</dbReference>
<sequence length="217" mass="24378">MSKPIIKLTQLSFKANDNLILNDINLSIEEGEFVTITGPSGSGKSTLLKIMASMISQTAGSIDYQGKRLEEYDPIAYRKEVSYCFQTAVLFGKTVQENLSFPYEIRQETFNSEKAAAYLMKVGLNKTYLTKNINDLSGGEKQRIALVRNLLITPKVLLLDEVTSALDAENQFIVRHLIREMNQTEGITVLWVTHNADEIAESDRVIQIVNGEAEEKR</sequence>
<accession>A0ABW4NMH9</accession>
<keyword evidence="7 11" id="KW-0067">ATP-binding</keyword>
<organism evidence="11 12">
    <name type="scientific">Carnobacterium antarcticum</name>
    <dbReference type="NCBI Taxonomy" id="2126436"/>
    <lineage>
        <taxon>Bacteria</taxon>
        <taxon>Bacillati</taxon>
        <taxon>Bacillota</taxon>
        <taxon>Bacilli</taxon>
        <taxon>Lactobacillales</taxon>
        <taxon>Carnobacteriaceae</taxon>
        <taxon>Carnobacterium</taxon>
    </lineage>
</organism>
<dbReference type="PANTHER" id="PTHR43423">
    <property type="entry name" value="ABC TRANSPORTER I FAMILY MEMBER 17"/>
    <property type="match status" value="1"/>
</dbReference>
<evidence type="ECO:0000256" key="4">
    <source>
        <dbReference type="ARBA" id="ARBA00022519"/>
    </source>
</evidence>
<dbReference type="InterPro" id="IPR015856">
    <property type="entry name" value="ABC_transpr_CbiO/EcfA_su"/>
</dbReference>
<keyword evidence="3" id="KW-1003">Cell membrane</keyword>
<reference evidence="12" key="1">
    <citation type="journal article" date="2019" name="Int. J. Syst. Evol. Microbiol.">
        <title>The Global Catalogue of Microorganisms (GCM) 10K type strain sequencing project: providing services to taxonomists for standard genome sequencing and annotation.</title>
        <authorList>
            <consortium name="The Broad Institute Genomics Platform"/>
            <consortium name="The Broad Institute Genome Sequencing Center for Infectious Disease"/>
            <person name="Wu L."/>
            <person name="Ma J."/>
        </authorList>
    </citation>
    <scope>NUCLEOTIDE SEQUENCE [LARGE SCALE GENOMIC DNA]</scope>
    <source>
        <strain evidence="12">KCTC 42143</strain>
    </source>
</reference>
<comment type="subcellular location">
    <subcellularLocation>
        <location evidence="1">Cell membrane</location>
        <topology evidence="1">Peripheral membrane protein</topology>
    </subcellularLocation>
</comment>
<dbReference type="SUPFAM" id="SSF52540">
    <property type="entry name" value="P-loop containing nucleoside triphosphate hydrolases"/>
    <property type="match status" value="1"/>
</dbReference>
<dbReference type="EMBL" id="JBHUFF010000008">
    <property type="protein sequence ID" value="MFD1798956.1"/>
    <property type="molecule type" value="Genomic_DNA"/>
</dbReference>
<keyword evidence="2" id="KW-0813">Transport</keyword>
<keyword evidence="4" id="KW-0997">Cell inner membrane</keyword>
<evidence type="ECO:0000256" key="2">
    <source>
        <dbReference type="ARBA" id="ARBA00022448"/>
    </source>
</evidence>
<keyword evidence="12" id="KW-1185">Reference proteome</keyword>
<dbReference type="Gene3D" id="3.40.50.300">
    <property type="entry name" value="P-loop containing nucleotide triphosphate hydrolases"/>
    <property type="match status" value="1"/>
</dbReference>
<evidence type="ECO:0000259" key="10">
    <source>
        <dbReference type="PROSITE" id="PS50893"/>
    </source>
</evidence>
<keyword evidence="5" id="KW-0592">Phosphate transport</keyword>
<evidence type="ECO:0000256" key="3">
    <source>
        <dbReference type="ARBA" id="ARBA00022475"/>
    </source>
</evidence>
<dbReference type="PROSITE" id="PS00211">
    <property type="entry name" value="ABC_TRANSPORTER_1"/>
    <property type="match status" value="1"/>
</dbReference>
<dbReference type="GO" id="GO:0005524">
    <property type="term" value="F:ATP binding"/>
    <property type="evidence" value="ECO:0007669"/>
    <property type="project" value="UniProtKB-KW"/>
</dbReference>
<keyword evidence="9" id="KW-0472">Membrane</keyword>
<evidence type="ECO:0000256" key="6">
    <source>
        <dbReference type="ARBA" id="ARBA00022741"/>
    </source>
</evidence>
<evidence type="ECO:0000256" key="9">
    <source>
        <dbReference type="ARBA" id="ARBA00023136"/>
    </source>
</evidence>
<feature type="domain" description="ABC transporter" evidence="10">
    <location>
        <begin position="6"/>
        <end position="217"/>
    </location>
</feature>
<proteinExistence type="predicted"/>
<name>A0ABW4NMH9_9LACT</name>
<evidence type="ECO:0000256" key="8">
    <source>
        <dbReference type="ARBA" id="ARBA00022967"/>
    </source>
</evidence>